<organism evidence="2 3">
    <name type="scientific">Acinetobacter calcoaceticus</name>
    <dbReference type="NCBI Taxonomy" id="471"/>
    <lineage>
        <taxon>Bacteria</taxon>
        <taxon>Pseudomonadati</taxon>
        <taxon>Pseudomonadota</taxon>
        <taxon>Gammaproteobacteria</taxon>
        <taxon>Moraxellales</taxon>
        <taxon>Moraxellaceae</taxon>
        <taxon>Acinetobacter</taxon>
        <taxon>Acinetobacter calcoaceticus/baumannii complex</taxon>
    </lineage>
</organism>
<dbReference type="AlphaFoldDB" id="A0A4R1XWK6"/>
<evidence type="ECO:0000256" key="1">
    <source>
        <dbReference type="SAM" id="SignalP"/>
    </source>
</evidence>
<comment type="caution">
    <text evidence="2">The sequence shown here is derived from an EMBL/GenBank/DDBJ whole genome shotgun (WGS) entry which is preliminary data.</text>
</comment>
<name>A0A4R1XWK6_ACICA</name>
<protein>
    <submittedName>
        <fullName evidence="2">Uncharacterized protein</fullName>
    </submittedName>
</protein>
<keyword evidence="1" id="KW-0732">Signal</keyword>
<reference evidence="2 3" key="1">
    <citation type="submission" date="2019-03" db="EMBL/GenBank/DDBJ databases">
        <title>Genomic analyses of the natural microbiome of Caenorhabditis elegans.</title>
        <authorList>
            <person name="Samuel B."/>
        </authorList>
    </citation>
    <scope>NUCLEOTIDE SEQUENCE [LARGE SCALE GENOMIC DNA]</scope>
    <source>
        <strain evidence="2 3">JUb89</strain>
    </source>
</reference>
<sequence>MIDMTLHRNLVFLGLGLMSAFTSAATPQPPFAGVIQSFTITQPKDHSNNAWADLKYMKNVKWETTGTLITPDGIIQFKHPQDGQLIQAPIYISGARTFISAADIKIDNAYLGATNNPDTLGKLFGPYKVEALKTACDNTQTGQEKAFWRLTPKNSKPIYIAFKTTTNRYHIKVSHGISFIDDQDYEQCQLAKFDLD</sequence>
<evidence type="ECO:0000313" key="2">
    <source>
        <dbReference type="EMBL" id="TCM68426.1"/>
    </source>
</evidence>
<dbReference type="Proteomes" id="UP000294963">
    <property type="component" value="Unassembled WGS sequence"/>
</dbReference>
<feature type="chain" id="PRO_5020598631" evidence="1">
    <location>
        <begin position="25"/>
        <end position="196"/>
    </location>
</feature>
<feature type="signal peptide" evidence="1">
    <location>
        <begin position="1"/>
        <end position="24"/>
    </location>
</feature>
<keyword evidence="3" id="KW-1185">Reference proteome</keyword>
<gene>
    <name evidence="2" type="ORF">EC844_105130</name>
</gene>
<accession>A0A4R1XWK6</accession>
<dbReference type="EMBL" id="SLVJ01000005">
    <property type="protein sequence ID" value="TCM68426.1"/>
    <property type="molecule type" value="Genomic_DNA"/>
</dbReference>
<evidence type="ECO:0000313" key="3">
    <source>
        <dbReference type="Proteomes" id="UP000294963"/>
    </source>
</evidence>
<proteinExistence type="predicted"/>